<accession>A0A517SFE6</accession>
<dbReference type="KEGG" id="ccos:Pan44_28890"/>
<dbReference type="EMBL" id="CP036271">
    <property type="protein sequence ID" value="QDT54851.1"/>
    <property type="molecule type" value="Genomic_DNA"/>
</dbReference>
<reference evidence="2 3" key="1">
    <citation type="submission" date="2019-02" db="EMBL/GenBank/DDBJ databases">
        <title>Deep-cultivation of Planctomycetes and their phenomic and genomic characterization uncovers novel biology.</title>
        <authorList>
            <person name="Wiegand S."/>
            <person name="Jogler M."/>
            <person name="Boedeker C."/>
            <person name="Pinto D."/>
            <person name="Vollmers J."/>
            <person name="Rivas-Marin E."/>
            <person name="Kohn T."/>
            <person name="Peeters S.H."/>
            <person name="Heuer A."/>
            <person name="Rast P."/>
            <person name="Oberbeckmann S."/>
            <person name="Bunk B."/>
            <person name="Jeske O."/>
            <person name="Meyerdierks A."/>
            <person name="Storesund J.E."/>
            <person name="Kallscheuer N."/>
            <person name="Luecker S."/>
            <person name="Lage O.M."/>
            <person name="Pohl T."/>
            <person name="Merkel B.J."/>
            <person name="Hornburger P."/>
            <person name="Mueller R.-W."/>
            <person name="Bruemmer F."/>
            <person name="Labrenz M."/>
            <person name="Spormann A.M."/>
            <person name="Op den Camp H."/>
            <person name="Overmann J."/>
            <person name="Amann R."/>
            <person name="Jetten M.S.M."/>
            <person name="Mascher T."/>
            <person name="Medema M.H."/>
            <person name="Devos D.P."/>
            <person name="Kaster A.-K."/>
            <person name="Ovreas L."/>
            <person name="Rohde M."/>
            <person name="Galperin M.Y."/>
            <person name="Jogler C."/>
        </authorList>
    </citation>
    <scope>NUCLEOTIDE SEQUENCE [LARGE SCALE GENOMIC DNA]</scope>
    <source>
        <strain evidence="2 3">Pan44</strain>
    </source>
</reference>
<sequence>MKEKCTNSRLTSRGGPATLPRPGAGAGVHIFVEGVGRMRRIARTLMICAGVATAGCQCCGCTEPIADLADKVSSRECEGEIFYSPGLDLTRIGRRDWCQCGINHWLCPCRCDQYCP</sequence>
<protein>
    <submittedName>
        <fullName evidence="2">Uncharacterized protein</fullName>
    </submittedName>
</protein>
<proteinExistence type="predicted"/>
<dbReference type="InParanoid" id="A0A517SFE6"/>
<organism evidence="2 3">
    <name type="scientific">Caulifigura coniformis</name>
    <dbReference type="NCBI Taxonomy" id="2527983"/>
    <lineage>
        <taxon>Bacteria</taxon>
        <taxon>Pseudomonadati</taxon>
        <taxon>Planctomycetota</taxon>
        <taxon>Planctomycetia</taxon>
        <taxon>Planctomycetales</taxon>
        <taxon>Planctomycetaceae</taxon>
        <taxon>Caulifigura</taxon>
    </lineage>
</organism>
<evidence type="ECO:0000313" key="2">
    <source>
        <dbReference type="EMBL" id="QDT54851.1"/>
    </source>
</evidence>
<name>A0A517SFE6_9PLAN</name>
<evidence type="ECO:0000313" key="3">
    <source>
        <dbReference type="Proteomes" id="UP000315700"/>
    </source>
</evidence>
<gene>
    <name evidence="2" type="ORF">Pan44_28890</name>
</gene>
<evidence type="ECO:0000256" key="1">
    <source>
        <dbReference type="SAM" id="MobiDB-lite"/>
    </source>
</evidence>
<dbReference type="Proteomes" id="UP000315700">
    <property type="component" value="Chromosome"/>
</dbReference>
<feature type="region of interest" description="Disordered" evidence="1">
    <location>
        <begin position="1"/>
        <end position="23"/>
    </location>
</feature>
<dbReference type="AlphaFoldDB" id="A0A517SFE6"/>
<keyword evidence="3" id="KW-1185">Reference proteome</keyword>